<dbReference type="InterPro" id="IPR043504">
    <property type="entry name" value="Peptidase_S1_PA_chymotrypsin"/>
</dbReference>
<feature type="domain" description="Peptidase S1" evidence="3">
    <location>
        <begin position="107"/>
        <end position="326"/>
    </location>
</feature>
<dbReference type="InterPro" id="IPR051333">
    <property type="entry name" value="CLIP_Serine_Protease"/>
</dbReference>
<dbReference type="InterPro" id="IPR001254">
    <property type="entry name" value="Trypsin_dom"/>
</dbReference>
<dbReference type="PANTHER" id="PTHR24260:SF136">
    <property type="entry name" value="GH08193P-RELATED"/>
    <property type="match status" value="1"/>
</dbReference>
<dbReference type="EMBL" id="OU900104">
    <property type="protein sequence ID" value="CAG9855827.1"/>
    <property type="molecule type" value="Genomic_DNA"/>
</dbReference>
<name>A0A9N9XL56_PHYSR</name>
<dbReference type="AlphaFoldDB" id="A0A9N9XL56"/>
<dbReference type="PANTHER" id="PTHR24260">
    <property type="match status" value="1"/>
</dbReference>
<keyword evidence="2" id="KW-0732">Signal</keyword>
<dbReference type="Gene3D" id="2.40.10.10">
    <property type="entry name" value="Trypsin-like serine proteases"/>
    <property type="match status" value="1"/>
</dbReference>
<dbReference type="InterPro" id="IPR009003">
    <property type="entry name" value="Peptidase_S1_PA"/>
</dbReference>
<evidence type="ECO:0000256" key="2">
    <source>
        <dbReference type="SAM" id="SignalP"/>
    </source>
</evidence>
<gene>
    <name evidence="4" type="ORF">PHYEVI_LOCUS2264</name>
</gene>
<accession>A0A9N9XL56</accession>
<feature type="chain" id="PRO_5040120296" description="Peptidase S1 domain-containing protein" evidence="2">
    <location>
        <begin position="17"/>
        <end position="361"/>
    </location>
</feature>
<dbReference type="GO" id="GO:0004252">
    <property type="term" value="F:serine-type endopeptidase activity"/>
    <property type="evidence" value="ECO:0007669"/>
    <property type="project" value="InterPro"/>
</dbReference>
<proteinExistence type="predicted"/>
<reference evidence="4" key="1">
    <citation type="submission" date="2022-01" db="EMBL/GenBank/DDBJ databases">
        <authorList>
            <person name="King R."/>
        </authorList>
    </citation>
    <scope>NUCLEOTIDE SEQUENCE</scope>
</reference>
<dbReference type="GO" id="GO:0006508">
    <property type="term" value="P:proteolysis"/>
    <property type="evidence" value="ECO:0007669"/>
    <property type="project" value="InterPro"/>
</dbReference>
<organism evidence="4 5">
    <name type="scientific">Phyllotreta striolata</name>
    <name type="common">Striped flea beetle</name>
    <name type="synonym">Crioceris striolata</name>
    <dbReference type="NCBI Taxonomy" id="444603"/>
    <lineage>
        <taxon>Eukaryota</taxon>
        <taxon>Metazoa</taxon>
        <taxon>Ecdysozoa</taxon>
        <taxon>Arthropoda</taxon>
        <taxon>Hexapoda</taxon>
        <taxon>Insecta</taxon>
        <taxon>Pterygota</taxon>
        <taxon>Neoptera</taxon>
        <taxon>Endopterygota</taxon>
        <taxon>Coleoptera</taxon>
        <taxon>Polyphaga</taxon>
        <taxon>Cucujiformia</taxon>
        <taxon>Chrysomeloidea</taxon>
        <taxon>Chrysomelidae</taxon>
        <taxon>Galerucinae</taxon>
        <taxon>Alticini</taxon>
        <taxon>Phyllotreta</taxon>
    </lineage>
</organism>
<sequence>MKLVIALVCFLTISRAFSNQTEIEAEESSPEAETKTETESESAREIHPDEDTTALPIETTKFMKELKLEAEKFHENLAGPLFERDIESLTSACNKGNRGKYEPSKIMVSLRKGDGLNGYRHICSGVLLNENFVLTAGNCVRNVQERPDVAVEMWRIEEFMDQKQSEYQYYTGAVNHITGYRLSENEGALLRLAEPVLEGPNVTYAILPKSGVSGIFHRFCPAVTTMGWGIRSKRSQYVQCLEVVKLPDEECEEAYRSLIDEGRCTYDSDVSFCTVASKEAHPDVGSPLTCNAAMVFGMVSLVVNDSFPLMNYRVDKELRFINKLIGHRKVTHLKLGKSGGGKSSFAAYLFLLILLVTKFVN</sequence>
<keyword evidence="5" id="KW-1185">Reference proteome</keyword>
<feature type="region of interest" description="Disordered" evidence="1">
    <location>
        <begin position="21"/>
        <end position="55"/>
    </location>
</feature>
<evidence type="ECO:0000259" key="3">
    <source>
        <dbReference type="PROSITE" id="PS50240"/>
    </source>
</evidence>
<protein>
    <recommendedName>
        <fullName evidence="3">Peptidase S1 domain-containing protein</fullName>
    </recommendedName>
</protein>
<evidence type="ECO:0000313" key="4">
    <source>
        <dbReference type="EMBL" id="CAG9855827.1"/>
    </source>
</evidence>
<feature type="signal peptide" evidence="2">
    <location>
        <begin position="1"/>
        <end position="16"/>
    </location>
</feature>
<dbReference type="Proteomes" id="UP001153712">
    <property type="component" value="Chromosome 11"/>
</dbReference>
<evidence type="ECO:0000313" key="5">
    <source>
        <dbReference type="Proteomes" id="UP001153712"/>
    </source>
</evidence>
<dbReference type="PROSITE" id="PS50240">
    <property type="entry name" value="TRYPSIN_DOM"/>
    <property type="match status" value="1"/>
</dbReference>
<dbReference type="OrthoDB" id="6683749at2759"/>
<dbReference type="SUPFAM" id="SSF50494">
    <property type="entry name" value="Trypsin-like serine proteases"/>
    <property type="match status" value="1"/>
</dbReference>
<dbReference type="Pfam" id="PF00089">
    <property type="entry name" value="Trypsin"/>
    <property type="match status" value="1"/>
</dbReference>
<evidence type="ECO:0000256" key="1">
    <source>
        <dbReference type="SAM" id="MobiDB-lite"/>
    </source>
</evidence>
<feature type="compositionally biased region" description="Basic and acidic residues" evidence="1">
    <location>
        <begin position="32"/>
        <end position="50"/>
    </location>
</feature>
<dbReference type="SMART" id="SM00020">
    <property type="entry name" value="Tryp_SPc"/>
    <property type="match status" value="1"/>
</dbReference>